<dbReference type="EnsemblPlants" id="evm.model.07.961">
    <property type="protein sequence ID" value="cds.evm.model.07.961"/>
    <property type="gene ID" value="evm.TU.07.961"/>
</dbReference>
<evidence type="ECO:0000256" key="1">
    <source>
        <dbReference type="SAM" id="Coils"/>
    </source>
</evidence>
<reference evidence="2" key="2">
    <citation type="submission" date="2021-03" db="UniProtKB">
        <authorList>
            <consortium name="EnsemblPlants"/>
        </authorList>
    </citation>
    <scope>IDENTIFICATION</scope>
</reference>
<evidence type="ECO:0000313" key="2">
    <source>
        <dbReference type="EnsemblPlants" id="cds.evm.model.07.961"/>
    </source>
</evidence>
<keyword evidence="1" id="KW-0175">Coiled coil</keyword>
<keyword evidence="3" id="KW-1185">Reference proteome</keyword>
<dbReference type="AlphaFoldDB" id="A0A803Q759"/>
<feature type="coiled-coil region" evidence="1">
    <location>
        <begin position="98"/>
        <end position="157"/>
    </location>
</feature>
<dbReference type="EMBL" id="UZAU01000650">
    <property type="status" value="NOT_ANNOTATED_CDS"/>
    <property type="molecule type" value="Genomic_DNA"/>
</dbReference>
<evidence type="ECO:0000313" key="3">
    <source>
        <dbReference type="Proteomes" id="UP000596661"/>
    </source>
</evidence>
<organism evidence="2 3">
    <name type="scientific">Cannabis sativa</name>
    <name type="common">Hemp</name>
    <name type="synonym">Marijuana</name>
    <dbReference type="NCBI Taxonomy" id="3483"/>
    <lineage>
        <taxon>Eukaryota</taxon>
        <taxon>Viridiplantae</taxon>
        <taxon>Streptophyta</taxon>
        <taxon>Embryophyta</taxon>
        <taxon>Tracheophyta</taxon>
        <taxon>Spermatophyta</taxon>
        <taxon>Magnoliopsida</taxon>
        <taxon>eudicotyledons</taxon>
        <taxon>Gunneridae</taxon>
        <taxon>Pentapetalae</taxon>
        <taxon>rosids</taxon>
        <taxon>fabids</taxon>
        <taxon>Rosales</taxon>
        <taxon>Cannabaceae</taxon>
        <taxon>Cannabis</taxon>
    </lineage>
</organism>
<dbReference type="Gene3D" id="1.20.5.340">
    <property type="match status" value="1"/>
</dbReference>
<dbReference type="Gramene" id="evm.model.07.961">
    <property type="protein sequence ID" value="cds.evm.model.07.961"/>
    <property type="gene ID" value="evm.TU.07.961"/>
</dbReference>
<sequence length="260" mass="28280">MPRLPHPLAGPDLKKSELVANLRAQCTILSAAKDVLINSKAKCKPQGRLVPTKPPHIITQKDFSDIFGRASDAEAKVTELETAIGKLKTVVSNLQGIVNNAKDREKSQKNEISTVKKKTIEVEGSLRKSIDEKISSVAELKGQVHHLEGQVEALEAKVVADVSLYEGYCFDAIFNSWLANGGAVSFKWVAFDKNRVCFLAGECERHANEAALYDIDLNLNGDVPNVGDAAGVASYNPEHPDMPALEDAPKMTATHIKELL</sequence>
<protein>
    <submittedName>
        <fullName evidence="2">Uncharacterized protein</fullName>
    </submittedName>
</protein>
<reference evidence="2" key="1">
    <citation type="submission" date="2018-11" db="EMBL/GenBank/DDBJ databases">
        <authorList>
            <person name="Grassa J C."/>
        </authorList>
    </citation>
    <scope>NUCLEOTIDE SEQUENCE [LARGE SCALE GENOMIC DNA]</scope>
</reference>
<proteinExistence type="predicted"/>
<accession>A0A803Q759</accession>
<name>A0A803Q759_CANSA</name>
<dbReference type="Proteomes" id="UP000596661">
    <property type="component" value="Chromosome 7"/>
</dbReference>